<dbReference type="PANTHER" id="PTHR31517:SF59">
    <property type="entry name" value="PEROXIDASE"/>
    <property type="match status" value="1"/>
</dbReference>
<dbReference type="EMBL" id="JAUJYN010000062">
    <property type="protein sequence ID" value="KAK1257076.1"/>
    <property type="molecule type" value="Genomic_DNA"/>
</dbReference>
<dbReference type="GO" id="GO:0046872">
    <property type="term" value="F:metal ion binding"/>
    <property type="evidence" value="ECO:0007669"/>
    <property type="project" value="UniProtKB-UniRule"/>
</dbReference>
<evidence type="ECO:0000256" key="8">
    <source>
        <dbReference type="ARBA" id="ARBA00022723"/>
    </source>
</evidence>
<keyword evidence="14 20" id="KW-0376">Hydrogen peroxide</keyword>
<feature type="binding site" evidence="17">
    <location>
        <position position="82"/>
    </location>
    <ligand>
        <name>Ca(2+)</name>
        <dbReference type="ChEBI" id="CHEBI:29108"/>
        <label>1</label>
    </ligand>
</feature>
<keyword evidence="8 17" id="KW-0479">Metal-binding</keyword>
<feature type="binding site" description="axial binding residue" evidence="17">
    <location>
        <position position="202"/>
    </location>
    <ligand>
        <name>heme b</name>
        <dbReference type="ChEBI" id="CHEBI:60344"/>
    </ligand>
    <ligandPart>
        <name>Fe</name>
        <dbReference type="ChEBI" id="CHEBI:18248"/>
    </ligandPart>
</feature>
<evidence type="ECO:0000256" key="12">
    <source>
        <dbReference type="ARBA" id="ARBA00023157"/>
    </source>
</evidence>
<evidence type="ECO:0000256" key="1">
    <source>
        <dbReference type="ARBA" id="ARBA00000189"/>
    </source>
</evidence>
<dbReference type="GO" id="GO:0020037">
    <property type="term" value="F:heme binding"/>
    <property type="evidence" value="ECO:0007669"/>
    <property type="project" value="UniProtKB-UniRule"/>
</dbReference>
<accession>A0AAV8ZXX1</accession>
<feature type="disulfide bond" evidence="19">
    <location>
        <begin position="209"/>
        <end position="240"/>
    </location>
</feature>
<dbReference type="FunFam" id="1.10.520.10:FF:000008">
    <property type="entry name" value="Peroxidase"/>
    <property type="match status" value="1"/>
</dbReference>
<feature type="binding site" evidence="17">
    <location>
        <position position="254"/>
    </location>
    <ligand>
        <name>Ca(2+)</name>
        <dbReference type="ChEBI" id="CHEBI:29108"/>
        <label>2</label>
    </ligand>
</feature>
<comment type="subcellular location">
    <subcellularLocation>
        <location evidence="20">Secreted</location>
    </subcellularLocation>
</comment>
<evidence type="ECO:0000256" key="15">
    <source>
        <dbReference type="PIRSR" id="PIRSR600823-1"/>
    </source>
</evidence>
<keyword evidence="12 19" id="KW-1015">Disulfide bond</keyword>
<evidence type="ECO:0000256" key="17">
    <source>
        <dbReference type="PIRSR" id="PIRSR600823-3"/>
    </source>
</evidence>
<evidence type="ECO:0000256" key="13">
    <source>
        <dbReference type="ARBA" id="ARBA00023283"/>
    </source>
</evidence>
<dbReference type="InterPro" id="IPR002016">
    <property type="entry name" value="Haem_peroxidase"/>
</dbReference>
<dbReference type="InterPro" id="IPR019794">
    <property type="entry name" value="Peroxidases_AS"/>
</dbReference>
<evidence type="ECO:0000256" key="7">
    <source>
        <dbReference type="ARBA" id="ARBA00022617"/>
    </source>
</evidence>
<keyword evidence="9 17" id="KW-0106">Calcium</keyword>
<evidence type="ECO:0000256" key="19">
    <source>
        <dbReference type="PIRSR" id="PIRSR600823-5"/>
    </source>
</evidence>
<keyword evidence="20" id="KW-0732">Signal</keyword>
<feature type="disulfide bond" evidence="19">
    <location>
        <begin position="43"/>
        <end position="124"/>
    </location>
</feature>
<dbReference type="Gene3D" id="1.10.520.10">
    <property type="match status" value="1"/>
</dbReference>
<dbReference type="SUPFAM" id="SSF48113">
    <property type="entry name" value="Heme-dependent peroxidases"/>
    <property type="match status" value="1"/>
</dbReference>
<feature type="binding site" evidence="17">
    <location>
        <position position="96"/>
    </location>
    <ligand>
        <name>Ca(2+)</name>
        <dbReference type="ChEBI" id="CHEBI:29108"/>
        <label>1</label>
    </ligand>
</feature>
<evidence type="ECO:0000256" key="4">
    <source>
        <dbReference type="ARBA" id="ARBA00012313"/>
    </source>
</evidence>
<dbReference type="InterPro" id="IPR010255">
    <property type="entry name" value="Haem_peroxidase_sf"/>
</dbReference>
<feature type="binding site" evidence="17">
    <location>
        <position position="262"/>
    </location>
    <ligand>
        <name>Ca(2+)</name>
        <dbReference type="ChEBI" id="CHEBI:29108"/>
        <label>2</label>
    </ligand>
</feature>
<reference evidence="22" key="2">
    <citation type="submission" date="2023-06" db="EMBL/GenBank/DDBJ databases">
        <authorList>
            <person name="Ma L."/>
            <person name="Liu K.-W."/>
            <person name="Li Z."/>
            <person name="Hsiao Y.-Y."/>
            <person name="Qi Y."/>
            <person name="Fu T."/>
            <person name="Tang G."/>
            <person name="Zhang D."/>
            <person name="Sun W.-H."/>
            <person name="Liu D.-K."/>
            <person name="Li Y."/>
            <person name="Chen G.-Z."/>
            <person name="Liu X.-D."/>
            <person name="Liao X.-Y."/>
            <person name="Jiang Y.-T."/>
            <person name="Yu X."/>
            <person name="Hao Y."/>
            <person name="Huang J."/>
            <person name="Zhao X.-W."/>
            <person name="Ke S."/>
            <person name="Chen Y.-Y."/>
            <person name="Wu W.-L."/>
            <person name="Hsu J.-L."/>
            <person name="Lin Y.-F."/>
            <person name="Huang M.-D."/>
            <person name="Li C.-Y."/>
            <person name="Huang L."/>
            <person name="Wang Z.-W."/>
            <person name="Zhao X."/>
            <person name="Zhong W.-Y."/>
            <person name="Peng D.-H."/>
            <person name="Ahmad S."/>
            <person name="Lan S."/>
            <person name="Zhang J.-S."/>
            <person name="Tsai W.-C."/>
            <person name="Van De Peer Y."/>
            <person name="Liu Z.-J."/>
        </authorList>
    </citation>
    <scope>NUCLEOTIDE SEQUENCE</scope>
    <source>
        <strain evidence="22">SCP</strain>
        <tissue evidence="22">Leaves</tissue>
    </source>
</reference>
<keyword evidence="13" id="KW-0873">Pyrrolidone carboxylic acid</keyword>
<name>A0AAV8ZXX1_ACOGR</name>
<evidence type="ECO:0000256" key="5">
    <source>
        <dbReference type="ARBA" id="ARBA00022525"/>
    </source>
</evidence>
<evidence type="ECO:0000256" key="3">
    <source>
        <dbReference type="ARBA" id="ARBA00006873"/>
    </source>
</evidence>
<dbReference type="GO" id="GO:0140825">
    <property type="term" value="F:lactoperoxidase activity"/>
    <property type="evidence" value="ECO:0007669"/>
    <property type="project" value="UniProtKB-EC"/>
</dbReference>
<dbReference type="PRINTS" id="PR00461">
    <property type="entry name" value="PLPEROXIDASE"/>
</dbReference>
<feature type="binding site" evidence="17">
    <location>
        <position position="80"/>
    </location>
    <ligand>
        <name>Ca(2+)</name>
        <dbReference type="ChEBI" id="CHEBI:29108"/>
        <label>1</label>
    </ligand>
</feature>
<feature type="disulfide bond" evidence="19">
    <location>
        <begin position="130"/>
        <end position="330"/>
    </location>
</feature>
<dbReference type="InterPro" id="IPR000823">
    <property type="entry name" value="Peroxidase_pln"/>
</dbReference>
<keyword evidence="6 20" id="KW-0575">Peroxidase</keyword>
<evidence type="ECO:0000256" key="11">
    <source>
        <dbReference type="ARBA" id="ARBA00023004"/>
    </source>
</evidence>
<feature type="site" description="Transition state stabilizer" evidence="18">
    <location>
        <position position="70"/>
    </location>
</feature>
<dbReference type="PROSITE" id="PS00435">
    <property type="entry name" value="PEROXIDASE_1"/>
    <property type="match status" value="1"/>
</dbReference>
<organism evidence="22 23">
    <name type="scientific">Acorus gramineus</name>
    <name type="common">Dwarf sweet flag</name>
    <dbReference type="NCBI Taxonomy" id="55184"/>
    <lineage>
        <taxon>Eukaryota</taxon>
        <taxon>Viridiplantae</taxon>
        <taxon>Streptophyta</taxon>
        <taxon>Embryophyta</taxon>
        <taxon>Tracheophyta</taxon>
        <taxon>Spermatophyta</taxon>
        <taxon>Magnoliopsida</taxon>
        <taxon>Liliopsida</taxon>
        <taxon>Acoraceae</taxon>
        <taxon>Acorus</taxon>
    </lineage>
</organism>
<evidence type="ECO:0000259" key="21">
    <source>
        <dbReference type="PROSITE" id="PS50873"/>
    </source>
</evidence>
<evidence type="ECO:0000256" key="14">
    <source>
        <dbReference type="ARBA" id="ARBA00023324"/>
    </source>
</evidence>
<comment type="caution">
    <text evidence="22">The sequence shown here is derived from an EMBL/GenBank/DDBJ whole genome shotgun (WGS) entry which is preliminary data.</text>
</comment>
<feature type="domain" description="Plant heme peroxidase family profile" evidence="21">
    <location>
        <begin position="33"/>
        <end position="334"/>
    </location>
</feature>
<dbReference type="GO" id="GO:0042744">
    <property type="term" value="P:hydrogen peroxide catabolic process"/>
    <property type="evidence" value="ECO:0007669"/>
    <property type="project" value="UniProtKB-KW"/>
</dbReference>
<feature type="chain" id="PRO_5043112082" description="Peroxidase" evidence="20">
    <location>
        <begin position="29"/>
        <end position="337"/>
    </location>
</feature>
<feature type="binding site" evidence="17">
    <location>
        <position position="75"/>
    </location>
    <ligand>
        <name>Ca(2+)</name>
        <dbReference type="ChEBI" id="CHEBI:29108"/>
        <label>1</label>
    </ligand>
</feature>
<comment type="function">
    <text evidence="2">Removal of H(2)O(2), oxidation of toxic reductants, biosynthesis and degradation of lignin, suberization, auxin catabolism, response to environmental stresses such as wounding, pathogen attack and oxidative stress. These functions might be dependent on each isozyme/isoform in each plant tissue.</text>
</comment>
<keyword evidence="11 17" id="KW-0408">Iron</keyword>
<reference evidence="22" key="1">
    <citation type="journal article" date="2023" name="Nat. Commun.">
        <title>Diploid and tetraploid genomes of Acorus and the evolution of monocots.</title>
        <authorList>
            <person name="Ma L."/>
            <person name="Liu K.W."/>
            <person name="Li Z."/>
            <person name="Hsiao Y.Y."/>
            <person name="Qi Y."/>
            <person name="Fu T."/>
            <person name="Tang G.D."/>
            <person name="Zhang D."/>
            <person name="Sun W.H."/>
            <person name="Liu D.K."/>
            <person name="Li Y."/>
            <person name="Chen G.Z."/>
            <person name="Liu X.D."/>
            <person name="Liao X.Y."/>
            <person name="Jiang Y.T."/>
            <person name="Yu X."/>
            <person name="Hao Y."/>
            <person name="Huang J."/>
            <person name="Zhao X.W."/>
            <person name="Ke S."/>
            <person name="Chen Y.Y."/>
            <person name="Wu W.L."/>
            <person name="Hsu J.L."/>
            <person name="Lin Y.F."/>
            <person name="Huang M.D."/>
            <person name="Li C.Y."/>
            <person name="Huang L."/>
            <person name="Wang Z.W."/>
            <person name="Zhao X."/>
            <person name="Zhong W.Y."/>
            <person name="Peng D.H."/>
            <person name="Ahmad S."/>
            <person name="Lan S."/>
            <person name="Zhang J.S."/>
            <person name="Tsai W.C."/>
            <person name="Van de Peer Y."/>
            <person name="Liu Z.J."/>
        </authorList>
    </citation>
    <scope>NUCLEOTIDE SEQUENCE</scope>
    <source>
        <strain evidence="22">SCP</strain>
    </source>
</reference>
<dbReference type="Gene3D" id="1.10.420.10">
    <property type="entry name" value="Peroxidase, domain 2"/>
    <property type="match status" value="1"/>
</dbReference>
<evidence type="ECO:0000313" key="22">
    <source>
        <dbReference type="EMBL" id="KAK1257076.1"/>
    </source>
</evidence>
<dbReference type="GO" id="GO:0005576">
    <property type="term" value="C:extracellular region"/>
    <property type="evidence" value="ECO:0007669"/>
    <property type="project" value="UniProtKB-SubCell"/>
</dbReference>
<keyword evidence="10 20" id="KW-0560">Oxidoreductase</keyword>
<dbReference type="Pfam" id="PF00141">
    <property type="entry name" value="peroxidase"/>
    <property type="match status" value="1"/>
</dbReference>
<feature type="active site" description="Proton acceptor" evidence="15">
    <location>
        <position position="74"/>
    </location>
</feature>
<keyword evidence="23" id="KW-1185">Reference proteome</keyword>
<dbReference type="PROSITE" id="PS00436">
    <property type="entry name" value="PEROXIDASE_2"/>
    <property type="match status" value="1"/>
</dbReference>
<feature type="binding site" evidence="17">
    <location>
        <position position="84"/>
    </location>
    <ligand>
        <name>Ca(2+)</name>
        <dbReference type="ChEBI" id="CHEBI:29108"/>
        <label>1</label>
    </ligand>
</feature>
<keyword evidence="7 20" id="KW-0349">Heme</keyword>
<dbReference type="FunFam" id="1.10.420.10:FF:000001">
    <property type="entry name" value="Peroxidase"/>
    <property type="match status" value="1"/>
</dbReference>
<evidence type="ECO:0000256" key="18">
    <source>
        <dbReference type="PIRSR" id="PIRSR600823-4"/>
    </source>
</evidence>
<evidence type="ECO:0000256" key="20">
    <source>
        <dbReference type="RuleBase" id="RU362060"/>
    </source>
</evidence>
<comment type="cofactor">
    <cofactor evidence="17 20">
        <name>heme b</name>
        <dbReference type="ChEBI" id="CHEBI:60344"/>
    </cofactor>
    <text evidence="17 20">Binds 1 heme b (iron(II)-protoporphyrin IX) group per subunit.</text>
</comment>
<dbReference type="PROSITE" id="PS50873">
    <property type="entry name" value="PEROXIDASE_4"/>
    <property type="match status" value="1"/>
</dbReference>
<comment type="catalytic activity">
    <reaction evidence="1 20">
        <text>2 a phenolic donor + H2O2 = 2 a phenolic radical donor + 2 H2O</text>
        <dbReference type="Rhea" id="RHEA:56136"/>
        <dbReference type="ChEBI" id="CHEBI:15377"/>
        <dbReference type="ChEBI" id="CHEBI:16240"/>
        <dbReference type="ChEBI" id="CHEBI:139520"/>
        <dbReference type="ChEBI" id="CHEBI:139521"/>
        <dbReference type="EC" id="1.11.1.7"/>
    </reaction>
</comment>
<evidence type="ECO:0000256" key="2">
    <source>
        <dbReference type="ARBA" id="ARBA00002322"/>
    </source>
</evidence>
<proteinExistence type="inferred from homology"/>
<dbReference type="EC" id="1.11.1.7" evidence="4 20"/>
<sequence>MANTFTYIIHHFIFSSLILLCAFHESSSNSLSSLRYDYYNQTCPNIEKIIYDVVFQKLSETPNVAAGALRIFFHDCFVEGCDASVLIASNATNQAEREAEINLSLPGDGYDVFFRAKRALELHCPGVVSCADVMAIVTRDLTNRVGGPYWQVQKGRKDGLISNRARVEGNLPRPTHTVTEMIHLFQSKGLTTRDLVALSGAHSIGFTHCTAIMGRIYYNGTYDIDPTMNATYARDLRTSCPMNNTAPEIVVFNDVTTPKWFDNAYYGNLKRGYGLLSSDQNLYLDDRTKWIVESMINDESAFFDAFASAMEKLGTVGVKTGRDGEVRLQCDFVNGSN</sequence>
<dbReference type="GO" id="GO:0006979">
    <property type="term" value="P:response to oxidative stress"/>
    <property type="evidence" value="ECO:0007669"/>
    <property type="project" value="UniProtKB-UniRule"/>
</dbReference>
<comment type="cofactor">
    <cofactor evidence="17 20">
        <name>Ca(2+)</name>
        <dbReference type="ChEBI" id="CHEBI:29108"/>
    </cofactor>
    <text evidence="17 20">Binds 2 calcium ions per subunit.</text>
</comment>
<dbReference type="CDD" id="cd00693">
    <property type="entry name" value="secretory_peroxidase"/>
    <property type="match status" value="1"/>
</dbReference>
<comment type="similarity">
    <text evidence="3">Belongs to the peroxidase family. Ascorbate peroxidase subfamily.</text>
</comment>
<feature type="binding site" evidence="17">
    <location>
        <position position="257"/>
    </location>
    <ligand>
        <name>Ca(2+)</name>
        <dbReference type="ChEBI" id="CHEBI:29108"/>
        <label>2</label>
    </ligand>
</feature>
<protein>
    <recommendedName>
        <fullName evidence="4 20">Peroxidase</fullName>
        <ecNumber evidence="4 20">1.11.1.7</ecNumber>
    </recommendedName>
</protein>
<dbReference type="PRINTS" id="PR00458">
    <property type="entry name" value="PEROXIDASE"/>
</dbReference>
<keyword evidence="5 20" id="KW-0964">Secreted</keyword>
<dbReference type="PANTHER" id="PTHR31517">
    <property type="match status" value="1"/>
</dbReference>
<feature type="signal peptide" evidence="20">
    <location>
        <begin position="1"/>
        <end position="28"/>
    </location>
</feature>
<evidence type="ECO:0000313" key="23">
    <source>
        <dbReference type="Proteomes" id="UP001179952"/>
    </source>
</evidence>
<gene>
    <name evidence="22" type="ORF">QJS04_geneDACA019207</name>
</gene>
<feature type="binding site" evidence="17">
    <location>
        <position position="78"/>
    </location>
    <ligand>
        <name>Ca(2+)</name>
        <dbReference type="ChEBI" id="CHEBI:29108"/>
        <label>1</label>
    </ligand>
</feature>
<dbReference type="Proteomes" id="UP001179952">
    <property type="component" value="Unassembled WGS sequence"/>
</dbReference>
<comment type="similarity">
    <text evidence="20">Belongs to the peroxidase family. Classical plant (class III) peroxidase subfamily.</text>
</comment>
<feature type="disulfide bond" evidence="19">
    <location>
        <begin position="76"/>
        <end position="81"/>
    </location>
</feature>
<dbReference type="AlphaFoldDB" id="A0AAV8ZXX1"/>
<feature type="binding site" evidence="16">
    <location>
        <position position="172"/>
    </location>
    <ligand>
        <name>substrate</name>
    </ligand>
</feature>
<dbReference type="InterPro" id="IPR019793">
    <property type="entry name" value="Peroxidases_heam-ligand_BS"/>
</dbReference>
<evidence type="ECO:0000256" key="6">
    <source>
        <dbReference type="ARBA" id="ARBA00022559"/>
    </source>
</evidence>
<evidence type="ECO:0000256" key="10">
    <source>
        <dbReference type="ARBA" id="ARBA00023002"/>
    </source>
</evidence>
<evidence type="ECO:0000256" key="9">
    <source>
        <dbReference type="ARBA" id="ARBA00022837"/>
    </source>
</evidence>
<evidence type="ECO:0000256" key="16">
    <source>
        <dbReference type="PIRSR" id="PIRSR600823-2"/>
    </source>
</evidence>
<dbReference type="InterPro" id="IPR033905">
    <property type="entry name" value="Secretory_peroxidase"/>
</dbReference>